<dbReference type="GO" id="GO:0005886">
    <property type="term" value="C:plasma membrane"/>
    <property type="evidence" value="ECO:0007669"/>
    <property type="project" value="UniProtKB-SubCell"/>
</dbReference>
<feature type="transmembrane region" description="Helical" evidence="7">
    <location>
        <begin position="30"/>
        <end position="48"/>
    </location>
</feature>
<feature type="transmembrane region" description="Helical" evidence="7">
    <location>
        <begin position="83"/>
        <end position="103"/>
    </location>
</feature>
<dbReference type="EMBL" id="WNDQ01000008">
    <property type="protein sequence ID" value="KAF1022891.1"/>
    <property type="molecule type" value="Genomic_DNA"/>
</dbReference>
<keyword evidence="2 7" id="KW-0813">Transport</keyword>
<dbReference type="PANTHER" id="PTHR30151">
    <property type="entry name" value="ALKANE SULFONATE ABC TRANSPORTER-RELATED, MEMBRANE SUBUNIT"/>
    <property type="match status" value="1"/>
</dbReference>
<evidence type="ECO:0000313" key="9">
    <source>
        <dbReference type="EMBL" id="KAF1022891.1"/>
    </source>
</evidence>
<evidence type="ECO:0000256" key="6">
    <source>
        <dbReference type="ARBA" id="ARBA00023136"/>
    </source>
</evidence>
<dbReference type="SUPFAM" id="SSF161098">
    <property type="entry name" value="MetI-like"/>
    <property type="match status" value="2"/>
</dbReference>
<evidence type="ECO:0000256" key="5">
    <source>
        <dbReference type="ARBA" id="ARBA00022989"/>
    </source>
</evidence>
<evidence type="ECO:0000256" key="7">
    <source>
        <dbReference type="RuleBase" id="RU363032"/>
    </source>
</evidence>
<proteinExistence type="inferred from homology"/>
<keyword evidence="6 7" id="KW-0472">Membrane</keyword>
<keyword evidence="4 7" id="KW-0812">Transmembrane</keyword>
<evidence type="ECO:0000256" key="1">
    <source>
        <dbReference type="ARBA" id="ARBA00004651"/>
    </source>
</evidence>
<feature type="transmembrane region" description="Helical" evidence="7">
    <location>
        <begin position="283"/>
        <end position="305"/>
    </location>
</feature>
<evidence type="ECO:0000313" key="10">
    <source>
        <dbReference type="Proteomes" id="UP000461670"/>
    </source>
</evidence>
<evidence type="ECO:0000256" key="2">
    <source>
        <dbReference type="ARBA" id="ARBA00022448"/>
    </source>
</evidence>
<feature type="transmembrane region" description="Helical" evidence="7">
    <location>
        <begin position="115"/>
        <end position="136"/>
    </location>
</feature>
<protein>
    <submittedName>
        <fullName evidence="9">Putative aliphatic sulfonates transport permease protein SsuC</fullName>
    </submittedName>
</protein>
<dbReference type="Gene3D" id="1.10.3720.10">
    <property type="entry name" value="MetI-like"/>
    <property type="match status" value="2"/>
</dbReference>
<evidence type="ECO:0000256" key="4">
    <source>
        <dbReference type="ARBA" id="ARBA00022692"/>
    </source>
</evidence>
<comment type="subcellular location">
    <subcellularLocation>
        <location evidence="1 7">Cell membrane</location>
        <topology evidence="1 7">Multi-pass membrane protein</topology>
    </subcellularLocation>
</comment>
<dbReference type="CDD" id="cd06261">
    <property type="entry name" value="TM_PBP2"/>
    <property type="match status" value="2"/>
</dbReference>
<feature type="domain" description="ABC transmembrane type-1" evidence="8">
    <location>
        <begin position="76"/>
        <end position="256"/>
    </location>
</feature>
<dbReference type="PROSITE" id="PS50928">
    <property type="entry name" value="ABC_TM1"/>
    <property type="match status" value="2"/>
</dbReference>
<keyword evidence="5 7" id="KW-1133">Transmembrane helix</keyword>
<comment type="caution">
    <text evidence="9">The sequence shown here is derived from an EMBL/GenBank/DDBJ whole genome shotgun (WGS) entry which is preliminary data.</text>
</comment>
<dbReference type="PANTHER" id="PTHR30151:SF38">
    <property type="entry name" value="ALIPHATIC SULFONATES TRANSPORT PERMEASE PROTEIN SSUC-RELATED"/>
    <property type="match status" value="1"/>
</dbReference>
<feature type="domain" description="ABC transmembrane type-1" evidence="8">
    <location>
        <begin position="338"/>
        <end position="519"/>
    </location>
</feature>
<comment type="similarity">
    <text evidence="7">Belongs to the binding-protein-dependent transport system permease family.</text>
</comment>
<accession>A0A7V8JRI6</accession>
<dbReference type="InterPro" id="IPR000515">
    <property type="entry name" value="MetI-like"/>
</dbReference>
<feature type="transmembrane region" description="Helical" evidence="7">
    <location>
        <begin position="235"/>
        <end position="256"/>
    </location>
</feature>
<gene>
    <name evidence="9" type="primary">ssuC_5</name>
    <name evidence="9" type="ORF">GAK30_00830</name>
</gene>
<feature type="transmembrane region" description="Helical" evidence="7">
    <location>
        <begin position="379"/>
        <end position="397"/>
    </location>
</feature>
<dbReference type="Proteomes" id="UP000461670">
    <property type="component" value="Unassembled WGS sequence"/>
</dbReference>
<organism evidence="9 10">
    <name type="scientific">Paracidovorax wautersii</name>
    <dbReference type="NCBI Taxonomy" id="1177982"/>
    <lineage>
        <taxon>Bacteria</taxon>
        <taxon>Pseudomonadati</taxon>
        <taxon>Pseudomonadota</taxon>
        <taxon>Betaproteobacteria</taxon>
        <taxon>Burkholderiales</taxon>
        <taxon>Comamonadaceae</taxon>
        <taxon>Paracidovorax</taxon>
    </lineage>
</organism>
<feature type="transmembrane region" description="Helical" evidence="7">
    <location>
        <begin position="501"/>
        <end position="522"/>
    </location>
</feature>
<dbReference type="GO" id="GO:0055085">
    <property type="term" value="P:transmembrane transport"/>
    <property type="evidence" value="ECO:0007669"/>
    <property type="project" value="InterPro"/>
</dbReference>
<feature type="transmembrane region" description="Helical" evidence="7">
    <location>
        <begin position="348"/>
        <end position="367"/>
    </location>
</feature>
<reference evidence="10" key="1">
    <citation type="journal article" date="2020" name="MBio">
        <title>Horizontal gene transfer to a defensive symbiont with a reduced genome amongst a multipartite beetle microbiome.</title>
        <authorList>
            <person name="Waterworth S.C."/>
            <person name="Florez L.V."/>
            <person name="Rees E.R."/>
            <person name="Hertweck C."/>
            <person name="Kaltenpoth M."/>
            <person name="Kwan J.C."/>
        </authorList>
    </citation>
    <scope>NUCLEOTIDE SEQUENCE [LARGE SCALE GENOMIC DNA]</scope>
</reference>
<evidence type="ECO:0000256" key="3">
    <source>
        <dbReference type="ARBA" id="ARBA00022475"/>
    </source>
</evidence>
<dbReference type="Pfam" id="PF00528">
    <property type="entry name" value="BPD_transp_1"/>
    <property type="match status" value="2"/>
</dbReference>
<dbReference type="InterPro" id="IPR035906">
    <property type="entry name" value="MetI-like_sf"/>
</dbReference>
<sequence length="532" mass="56958">MSSYPLLNPATPALPGTARLATLLARLSPWLLPAALLALWFAAVHGQWMSPQILPAPALVARTAAELAATDLGGHIAASLSRLALGLVIGSLLGLALGALTGLSRRAESLLYPTLIVWAQVPNLALIPVLMVYLGIGDALKITLIFNAALVPVLVHTQAGIRDVSPQLREAARALRLSPLQRLLRLELPAALPAIMTGVRLALSSSWKTLVVVELLASSEGIGYLMVWGRQMFQLDIVFVCMAVIGVLGLVMEWALQHLDDRLVRWPRPALARHHTSALGWSLWPWLLPALLAALWLAATGLGWVDTRDVPAPAAVWAALQQGFSGGDLLASDFGRAMAHSLSRYAQGLLWGVAAGLATGLACGLSLSTGRVLAPTLNVLRQIAVFAWLPLLTAWAGNGEASRVLFVAIATFFPTFFATHRGVQNLPQPLVETARVLRLGFVQRLRFLVLPGTASSIFAGLRLALVYGWLATIGAEYFMASSIGIGSLMINAQQLMNVDTIFAGLLLVSLTGALLNAAGRWLENRLQRWRNT</sequence>
<name>A0A7V8JRI6_9BURK</name>
<evidence type="ECO:0000259" key="8">
    <source>
        <dbReference type="PROSITE" id="PS50928"/>
    </source>
</evidence>
<keyword evidence="3" id="KW-1003">Cell membrane</keyword>
<dbReference type="AlphaFoldDB" id="A0A7V8JRI6"/>